<gene>
    <name evidence="1" type="ORF">NM688_g6238</name>
</gene>
<comment type="caution">
    <text evidence="1">The sequence shown here is derived from an EMBL/GenBank/DDBJ whole genome shotgun (WGS) entry which is preliminary data.</text>
</comment>
<organism evidence="1 2">
    <name type="scientific">Phlebia brevispora</name>
    <dbReference type="NCBI Taxonomy" id="194682"/>
    <lineage>
        <taxon>Eukaryota</taxon>
        <taxon>Fungi</taxon>
        <taxon>Dikarya</taxon>
        <taxon>Basidiomycota</taxon>
        <taxon>Agaricomycotina</taxon>
        <taxon>Agaricomycetes</taxon>
        <taxon>Polyporales</taxon>
        <taxon>Meruliaceae</taxon>
        <taxon>Phlebia</taxon>
    </lineage>
</organism>
<reference evidence="1" key="1">
    <citation type="submission" date="2022-07" db="EMBL/GenBank/DDBJ databases">
        <title>Genome Sequence of Phlebia brevispora.</title>
        <authorList>
            <person name="Buettner E."/>
        </authorList>
    </citation>
    <scope>NUCLEOTIDE SEQUENCE</scope>
    <source>
        <strain evidence="1">MPL23</strain>
    </source>
</reference>
<evidence type="ECO:0000313" key="1">
    <source>
        <dbReference type="EMBL" id="KAJ3540349.1"/>
    </source>
</evidence>
<accession>A0ACC1SIA6</accession>
<evidence type="ECO:0000313" key="2">
    <source>
        <dbReference type="Proteomes" id="UP001148662"/>
    </source>
</evidence>
<sequence length="490" mass="56255">MDNNFTDDLNPDAFEHFLNMLGNLRGLPALLRTISFRDHWINRPPEELIRACRDAIDYLADVFQLDLTLLLFIVAGWTNRDAVNDPVLRYARTALMWSEGLPVILKNWYRPPRRHNAGISTRARYDAMLALAQEIVNEKVDNEMHALTPIMYSPPFDISEEKLLFPIEDLIMDVKRTAPTFWSLFQSTSYVPQQARNTLKNPDLSILTAISLASFNCSHHCCKLQKLLGLYFKSCSTSAHGIDTLSSLGISMSLSWIYSGLEAISAASRDKMCRLMDQYPWTAGHDNINVHFKTYQQCLDNSRHFDSGTIATVFIHKAPDAVAPDNRAYREKFAVSSQNPVNVFDLLMLNKRAKHRQRPVFLYFILRYLINSSSFDYSTYVHKDSDVFSCPPPVFQLPTGPEHATEQYMLDAAHIEEASYEGNEACFEEWWRQLGITTIEKMREISTKRVIPWKGDQLTTSRIRGIKRFHSQDLNPWDITKPLLTCLCVA</sequence>
<dbReference type="Proteomes" id="UP001148662">
    <property type="component" value="Unassembled WGS sequence"/>
</dbReference>
<name>A0ACC1SIA6_9APHY</name>
<keyword evidence="2" id="KW-1185">Reference proteome</keyword>
<dbReference type="EMBL" id="JANHOG010001255">
    <property type="protein sequence ID" value="KAJ3540349.1"/>
    <property type="molecule type" value="Genomic_DNA"/>
</dbReference>
<proteinExistence type="predicted"/>
<protein>
    <submittedName>
        <fullName evidence="1">Uncharacterized protein</fullName>
    </submittedName>
</protein>